<proteinExistence type="predicted"/>
<keyword evidence="2" id="KW-0328">Glycosyltransferase</keyword>
<dbReference type="Pfam" id="PF19868">
    <property type="entry name" value="DUF6341"/>
    <property type="match status" value="1"/>
</dbReference>
<dbReference type="EMBL" id="MAAX01000006">
    <property type="protein sequence ID" value="OUS21684.1"/>
    <property type="molecule type" value="Genomic_DNA"/>
</dbReference>
<comment type="caution">
    <text evidence="2">The sequence shown here is derived from an EMBL/GenBank/DDBJ whole genome shotgun (WGS) entry which is preliminary data.</text>
</comment>
<evidence type="ECO:0000256" key="1">
    <source>
        <dbReference type="SAM" id="Phobius"/>
    </source>
</evidence>
<keyword evidence="1" id="KW-0812">Transmembrane</keyword>
<dbReference type="Proteomes" id="UP000196102">
    <property type="component" value="Unassembled WGS sequence"/>
</dbReference>
<organism evidence="2 3">
    <name type="scientific">Nonlabens dokdonensis</name>
    <dbReference type="NCBI Taxonomy" id="328515"/>
    <lineage>
        <taxon>Bacteria</taxon>
        <taxon>Pseudomonadati</taxon>
        <taxon>Bacteroidota</taxon>
        <taxon>Flavobacteriia</taxon>
        <taxon>Flavobacteriales</taxon>
        <taxon>Flavobacteriaceae</taxon>
        <taxon>Nonlabens</taxon>
    </lineage>
</organism>
<sequence length="73" mass="8384">MESLLDAIVGLFEIILAPFDALRELEDTSWFAANAISWLCILILVVAFVYWMKQLKEYDKDEDKTQTGHSFLG</sequence>
<dbReference type="AlphaFoldDB" id="A0A1Z8BGH8"/>
<accession>A0A1Z8BGH8</accession>
<name>A0A1Z8BGH8_9FLAO</name>
<keyword evidence="1" id="KW-0472">Membrane</keyword>
<keyword evidence="1" id="KW-1133">Transmembrane helix</keyword>
<evidence type="ECO:0000313" key="2">
    <source>
        <dbReference type="EMBL" id="OUS21684.1"/>
    </source>
</evidence>
<dbReference type="GO" id="GO:0016757">
    <property type="term" value="F:glycosyltransferase activity"/>
    <property type="evidence" value="ECO:0007669"/>
    <property type="project" value="UniProtKB-KW"/>
</dbReference>
<dbReference type="InterPro" id="IPR045922">
    <property type="entry name" value="DUF6341"/>
</dbReference>
<protein>
    <submittedName>
        <fullName evidence="2">Uracil phosphoribosyltransferase</fullName>
    </submittedName>
</protein>
<reference evidence="3" key="1">
    <citation type="journal article" date="2017" name="Proc. Natl. Acad. Sci. U.S.A.">
        <title>Simulation of Deepwater Horizon oil plume reveals substrate specialization within a complex community of hydrocarbon-degraders.</title>
        <authorList>
            <person name="Hu P."/>
            <person name="Dubinsky E.A."/>
            <person name="Probst A.J."/>
            <person name="Wang J."/>
            <person name="Sieber C.M.K."/>
            <person name="Tom L.M."/>
            <person name="Gardinali P."/>
            <person name="Banfield J.F."/>
            <person name="Atlas R.M."/>
            <person name="Andersen G.L."/>
        </authorList>
    </citation>
    <scope>NUCLEOTIDE SEQUENCE [LARGE SCALE GENOMIC DNA]</scope>
</reference>
<dbReference type="RefSeq" id="WP_303685347.1">
    <property type="nucleotide sequence ID" value="NZ_CAJXYO010000029.1"/>
</dbReference>
<gene>
    <name evidence="2" type="ORF">A9Q93_00175</name>
</gene>
<evidence type="ECO:0000313" key="3">
    <source>
        <dbReference type="Proteomes" id="UP000196102"/>
    </source>
</evidence>
<keyword evidence="2" id="KW-0808">Transferase</keyword>
<feature type="transmembrane region" description="Helical" evidence="1">
    <location>
        <begin position="30"/>
        <end position="51"/>
    </location>
</feature>